<accession>A0A2T4C8R9</accession>
<keyword evidence="3" id="KW-1185">Reference proteome</keyword>
<organism evidence="2 3">
    <name type="scientific">Trichoderma longibrachiatum ATCC 18648</name>
    <dbReference type="NCBI Taxonomy" id="983965"/>
    <lineage>
        <taxon>Eukaryota</taxon>
        <taxon>Fungi</taxon>
        <taxon>Dikarya</taxon>
        <taxon>Ascomycota</taxon>
        <taxon>Pezizomycotina</taxon>
        <taxon>Sordariomycetes</taxon>
        <taxon>Hypocreomycetidae</taxon>
        <taxon>Hypocreales</taxon>
        <taxon>Hypocreaceae</taxon>
        <taxon>Trichoderma</taxon>
    </lineage>
</organism>
<sequence>MRSDGSRRRRSGDNKSISSEMVQLIQRTSSNGYKYQAGSRWLIRGGRERIYRCFGNDDVDGDSSSLLVSMGQKPGSSFVLIDSSRLNVNVVNAGGTCNNADAMMPTTKREQVPGWPASRPVHIAAGLAPSSRVTEASHPSPSGMMSTRRKR</sequence>
<proteinExistence type="predicted"/>
<feature type="compositionally biased region" description="Polar residues" evidence="1">
    <location>
        <begin position="131"/>
        <end position="145"/>
    </location>
</feature>
<evidence type="ECO:0000256" key="1">
    <source>
        <dbReference type="SAM" id="MobiDB-lite"/>
    </source>
</evidence>
<gene>
    <name evidence="2" type="ORF">M440DRAFT_1229053</name>
</gene>
<protein>
    <submittedName>
        <fullName evidence="2">Uncharacterized protein</fullName>
    </submittedName>
</protein>
<feature type="region of interest" description="Disordered" evidence="1">
    <location>
        <begin position="127"/>
        <end position="151"/>
    </location>
</feature>
<dbReference type="AlphaFoldDB" id="A0A2T4C8R9"/>
<name>A0A2T4C8R9_TRILO</name>
<dbReference type="EMBL" id="KZ679130">
    <property type="protein sequence ID" value="PTB77960.1"/>
    <property type="molecule type" value="Genomic_DNA"/>
</dbReference>
<evidence type="ECO:0000313" key="2">
    <source>
        <dbReference type="EMBL" id="PTB77960.1"/>
    </source>
</evidence>
<evidence type="ECO:0000313" key="3">
    <source>
        <dbReference type="Proteomes" id="UP000240760"/>
    </source>
</evidence>
<reference evidence="2 3" key="1">
    <citation type="submission" date="2016-07" db="EMBL/GenBank/DDBJ databases">
        <title>Multiple horizontal gene transfer events from other fungi enriched the ability of initially mycotrophic Trichoderma (Ascomycota) to feed on dead plant biomass.</title>
        <authorList>
            <consortium name="DOE Joint Genome Institute"/>
            <person name="Aerts A."/>
            <person name="Atanasova L."/>
            <person name="Chenthamara K."/>
            <person name="Zhang J."/>
            <person name="Grujic M."/>
            <person name="Henrissat B."/>
            <person name="Kuo A."/>
            <person name="Salamov A."/>
            <person name="Lipzen A."/>
            <person name="Labutti K."/>
            <person name="Barry K."/>
            <person name="Miao Y."/>
            <person name="Rahimi M.J."/>
            <person name="Shen Q."/>
            <person name="Grigoriev I.V."/>
            <person name="Kubicek C.P."/>
            <person name="Druzhinina I.S."/>
        </authorList>
    </citation>
    <scope>NUCLEOTIDE SEQUENCE [LARGE SCALE GENOMIC DNA]</scope>
    <source>
        <strain evidence="2 3">ATCC 18648</strain>
    </source>
</reference>
<dbReference type="Proteomes" id="UP000240760">
    <property type="component" value="Unassembled WGS sequence"/>
</dbReference>